<proteinExistence type="predicted"/>
<feature type="signal peptide" evidence="1">
    <location>
        <begin position="1"/>
        <end position="23"/>
    </location>
</feature>
<evidence type="ECO:0000256" key="1">
    <source>
        <dbReference type="SAM" id="SignalP"/>
    </source>
</evidence>
<dbReference type="RefSeq" id="WP_238204009.1">
    <property type="nucleotide sequence ID" value="NZ_BPQE01000016.1"/>
</dbReference>
<keyword evidence="1" id="KW-0732">Signal</keyword>
<feature type="chain" id="PRO_5046195139" evidence="1">
    <location>
        <begin position="24"/>
        <end position="81"/>
    </location>
</feature>
<keyword evidence="3" id="KW-1185">Reference proteome</keyword>
<accession>A0ABU0I3U7</accession>
<organism evidence="2 3">
    <name type="scientific">Methylobacterium aerolatum</name>
    <dbReference type="NCBI Taxonomy" id="418708"/>
    <lineage>
        <taxon>Bacteria</taxon>
        <taxon>Pseudomonadati</taxon>
        <taxon>Pseudomonadota</taxon>
        <taxon>Alphaproteobacteria</taxon>
        <taxon>Hyphomicrobiales</taxon>
        <taxon>Methylobacteriaceae</taxon>
        <taxon>Methylobacterium</taxon>
    </lineage>
</organism>
<gene>
    <name evidence="2" type="ORF">QO012_003799</name>
</gene>
<dbReference type="Proteomes" id="UP001231124">
    <property type="component" value="Unassembled WGS sequence"/>
</dbReference>
<comment type="caution">
    <text evidence="2">The sequence shown here is derived from an EMBL/GenBank/DDBJ whole genome shotgun (WGS) entry which is preliminary data.</text>
</comment>
<dbReference type="EMBL" id="JAUSVP010000013">
    <property type="protein sequence ID" value="MDQ0449282.1"/>
    <property type="molecule type" value="Genomic_DNA"/>
</dbReference>
<protein>
    <submittedName>
        <fullName evidence="2">Uncharacterized protein</fullName>
    </submittedName>
</protein>
<sequence length="81" mass="8983">MIRARLPLVVAAVVAAGLSQARAQEQPITSPQDAQCREEARNRVFSAPNPKGLSLYNLGSEIYFACMRRLGADTRRPSRRQ</sequence>
<name>A0ABU0I3U7_9HYPH</name>
<evidence type="ECO:0000313" key="2">
    <source>
        <dbReference type="EMBL" id="MDQ0449282.1"/>
    </source>
</evidence>
<evidence type="ECO:0000313" key="3">
    <source>
        <dbReference type="Proteomes" id="UP001231124"/>
    </source>
</evidence>
<reference evidence="2 3" key="1">
    <citation type="submission" date="2023-07" db="EMBL/GenBank/DDBJ databases">
        <title>Genomic Encyclopedia of Type Strains, Phase IV (KMG-IV): sequencing the most valuable type-strain genomes for metagenomic binning, comparative biology and taxonomic classification.</title>
        <authorList>
            <person name="Goeker M."/>
        </authorList>
    </citation>
    <scope>NUCLEOTIDE SEQUENCE [LARGE SCALE GENOMIC DNA]</scope>
    <source>
        <strain evidence="2 3">DSM 19013</strain>
    </source>
</reference>